<dbReference type="SUPFAM" id="SSF101148">
    <property type="entry name" value="Plant invertase/pectin methylesterase inhibitor"/>
    <property type="match status" value="1"/>
</dbReference>
<dbReference type="PANTHER" id="PTHR36710:SF18">
    <property type="entry name" value="PECTINESTERASE INHIBITOR 5-RELATED"/>
    <property type="match status" value="1"/>
</dbReference>
<evidence type="ECO:0000313" key="6">
    <source>
        <dbReference type="EMBL" id="CAK9316574.1"/>
    </source>
</evidence>
<reference evidence="6 7" key="1">
    <citation type="submission" date="2024-03" db="EMBL/GenBank/DDBJ databases">
        <authorList>
            <person name="Gkanogiannis A."/>
            <person name="Becerra Lopez-Lavalle L."/>
        </authorList>
    </citation>
    <scope>NUCLEOTIDE SEQUENCE [LARGE SCALE GENOMIC DNA]</scope>
</reference>
<name>A0ABP0Y842_9ROSI</name>
<dbReference type="InterPro" id="IPR035513">
    <property type="entry name" value="Invertase/methylesterase_inhib"/>
</dbReference>
<dbReference type="InterPro" id="IPR006501">
    <property type="entry name" value="Pectinesterase_inhib_dom"/>
</dbReference>
<gene>
    <name evidence="6" type="ORF">CITCOLO1_LOCUS8438</name>
</gene>
<evidence type="ECO:0000256" key="4">
    <source>
        <dbReference type="SAM" id="SignalP"/>
    </source>
</evidence>
<dbReference type="Pfam" id="PF04043">
    <property type="entry name" value="PMEI"/>
    <property type="match status" value="1"/>
</dbReference>
<feature type="signal peptide" evidence="4">
    <location>
        <begin position="1"/>
        <end position="25"/>
    </location>
</feature>
<keyword evidence="7" id="KW-1185">Reference proteome</keyword>
<dbReference type="EMBL" id="OZ021737">
    <property type="protein sequence ID" value="CAK9316574.1"/>
    <property type="molecule type" value="Genomic_DNA"/>
</dbReference>
<protein>
    <recommendedName>
        <fullName evidence="5">Pectinesterase inhibitor domain-containing protein</fullName>
    </recommendedName>
</protein>
<evidence type="ECO:0000256" key="2">
    <source>
        <dbReference type="ARBA" id="ARBA00023157"/>
    </source>
</evidence>
<dbReference type="InterPro" id="IPR052421">
    <property type="entry name" value="PCW_Enzyme_Inhibitor"/>
</dbReference>
<feature type="domain" description="Pectinesterase inhibitor" evidence="5">
    <location>
        <begin position="20"/>
        <end position="158"/>
    </location>
</feature>
<proteinExistence type="inferred from homology"/>
<accession>A0ABP0Y842</accession>
<dbReference type="NCBIfam" id="TIGR01614">
    <property type="entry name" value="PME_inhib"/>
    <property type="match status" value="1"/>
</dbReference>
<dbReference type="CDD" id="cd15800">
    <property type="entry name" value="PMEI-like_2"/>
    <property type="match status" value="1"/>
</dbReference>
<feature type="chain" id="PRO_5045430785" description="Pectinesterase inhibitor domain-containing protein" evidence="4">
    <location>
        <begin position="26"/>
        <end position="163"/>
    </location>
</feature>
<organism evidence="6 7">
    <name type="scientific">Citrullus colocynthis</name>
    <name type="common">colocynth</name>
    <dbReference type="NCBI Taxonomy" id="252529"/>
    <lineage>
        <taxon>Eukaryota</taxon>
        <taxon>Viridiplantae</taxon>
        <taxon>Streptophyta</taxon>
        <taxon>Embryophyta</taxon>
        <taxon>Tracheophyta</taxon>
        <taxon>Spermatophyta</taxon>
        <taxon>Magnoliopsida</taxon>
        <taxon>eudicotyledons</taxon>
        <taxon>Gunneridae</taxon>
        <taxon>Pentapetalae</taxon>
        <taxon>rosids</taxon>
        <taxon>fabids</taxon>
        <taxon>Cucurbitales</taxon>
        <taxon>Cucurbitaceae</taxon>
        <taxon>Benincaseae</taxon>
        <taxon>Citrullus</taxon>
    </lineage>
</organism>
<keyword evidence="1 4" id="KW-0732">Signal</keyword>
<keyword evidence="2" id="KW-1015">Disulfide bond</keyword>
<evidence type="ECO:0000259" key="5">
    <source>
        <dbReference type="SMART" id="SM00856"/>
    </source>
</evidence>
<dbReference type="Gene3D" id="1.20.140.40">
    <property type="entry name" value="Invertase/pectin methylesterase inhibitor family protein"/>
    <property type="match status" value="1"/>
</dbReference>
<sequence length="163" mass="17413">MAEKQLVSFSLVFLAAVLFAGQAQGSDICQEAQYVPLCRSVVKGTSDPTVAIKIAIENLLFETKRAKAGSVKLANAQAINACNQNYDSAIDSLEKGLQYLKSKDKQSLQVMLSGALSFYVSCSDAVVEVSSFGVVKMASTIMNTDTTLQHLASNCLHVASLLK</sequence>
<evidence type="ECO:0000256" key="1">
    <source>
        <dbReference type="ARBA" id="ARBA00022729"/>
    </source>
</evidence>
<evidence type="ECO:0000313" key="7">
    <source>
        <dbReference type="Proteomes" id="UP001642487"/>
    </source>
</evidence>
<evidence type="ECO:0000256" key="3">
    <source>
        <dbReference type="ARBA" id="ARBA00038471"/>
    </source>
</evidence>
<dbReference type="Proteomes" id="UP001642487">
    <property type="component" value="Chromosome 3"/>
</dbReference>
<dbReference type="PANTHER" id="PTHR36710">
    <property type="entry name" value="PECTINESTERASE INHIBITOR-LIKE"/>
    <property type="match status" value="1"/>
</dbReference>
<dbReference type="SMART" id="SM00856">
    <property type="entry name" value="PMEI"/>
    <property type="match status" value="1"/>
</dbReference>
<comment type="similarity">
    <text evidence="3">Belongs to the PMEI family.</text>
</comment>